<evidence type="ECO:0000256" key="1">
    <source>
        <dbReference type="ARBA" id="ARBA00022679"/>
    </source>
</evidence>
<feature type="domain" description="DhaL" evidence="5">
    <location>
        <begin position="364"/>
        <end position="566"/>
    </location>
</feature>
<dbReference type="PANTHER" id="PTHR28629">
    <property type="entry name" value="TRIOKINASE/FMN CYCLASE"/>
    <property type="match status" value="1"/>
</dbReference>
<dbReference type="Proteomes" id="UP001291912">
    <property type="component" value="Unassembled WGS sequence"/>
</dbReference>
<name>A0ABU5N5M8_9MICO</name>
<organism evidence="7 8">
    <name type="scientific">Microbacterium aquimaris</name>
    <dbReference type="NCBI Taxonomy" id="459816"/>
    <lineage>
        <taxon>Bacteria</taxon>
        <taxon>Bacillati</taxon>
        <taxon>Actinomycetota</taxon>
        <taxon>Actinomycetes</taxon>
        <taxon>Micrococcales</taxon>
        <taxon>Microbacteriaceae</taxon>
        <taxon>Microbacterium</taxon>
    </lineage>
</organism>
<evidence type="ECO:0000256" key="4">
    <source>
        <dbReference type="ARBA" id="ARBA00022840"/>
    </source>
</evidence>
<reference evidence="7 8" key="1">
    <citation type="submission" date="2023-10" db="EMBL/GenBank/DDBJ databases">
        <title>Microbacterium xanthum sp. nov., isolated from seaweed.</title>
        <authorList>
            <person name="Lee S.D."/>
        </authorList>
    </citation>
    <scope>NUCLEOTIDE SEQUENCE [LARGE SCALE GENOMIC DNA]</scope>
    <source>
        <strain evidence="7 8">KCTC 19124</strain>
    </source>
</reference>
<keyword evidence="3 7" id="KW-0418">Kinase</keyword>
<dbReference type="GO" id="GO:0016301">
    <property type="term" value="F:kinase activity"/>
    <property type="evidence" value="ECO:0007669"/>
    <property type="project" value="UniProtKB-KW"/>
</dbReference>
<keyword evidence="4" id="KW-0067">ATP-binding</keyword>
<dbReference type="PROSITE" id="PS51481">
    <property type="entry name" value="DHAK"/>
    <property type="match status" value="1"/>
</dbReference>
<keyword evidence="2" id="KW-0547">Nucleotide-binding</keyword>
<evidence type="ECO:0000313" key="8">
    <source>
        <dbReference type="Proteomes" id="UP001291912"/>
    </source>
</evidence>
<evidence type="ECO:0000256" key="3">
    <source>
        <dbReference type="ARBA" id="ARBA00022777"/>
    </source>
</evidence>
<dbReference type="EMBL" id="JAWJYN010000001">
    <property type="protein sequence ID" value="MDZ8161310.1"/>
    <property type="molecule type" value="Genomic_DNA"/>
</dbReference>
<evidence type="ECO:0000259" key="6">
    <source>
        <dbReference type="PROSITE" id="PS51481"/>
    </source>
</evidence>
<dbReference type="Gene3D" id="3.40.50.10440">
    <property type="entry name" value="Dihydroxyacetone kinase, domain 1"/>
    <property type="match status" value="1"/>
</dbReference>
<dbReference type="InterPro" id="IPR004007">
    <property type="entry name" value="DhaL_dom"/>
</dbReference>
<dbReference type="NCBIfam" id="NF011049">
    <property type="entry name" value="PRK14479.1"/>
    <property type="match status" value="1"/>
</dbReference>
<dbReference type="SUPFAM" id="SSF101473">
    <property type="entry name" value="DhaL-like"/>
    <property type="match status" value="1"/>
</dbReference>
<evidence type="ECO:0000313" key="7">
    <source>
        <dbReference type="EMBL" id="MDZ8161310.1"/>
    </source>
</evidence>
<dbReference type="PROSITE" id="PS51480">
    <property type="entry name" value="DHAL"/>
    <property type="match status" value="1"/>
</dbReference>
<dbReference type="Gene3D" id="3.30.1180.20">
    <property type="entry name" value="Dihydroxyacetone kinase, domain 2"/>
    <property type="match status" value="1"/>
</dbReference>
<sequence length="577" mass="59403">MTTLLNDPKDFPRQLAEGFVEANPQYVRAVFGGVVRATRSRAGKVAVISGGGTGHYPAFTGWVGQGLLDGVVTGNIFSSPSASQAVSVARAADQGGGVFIAHLNYAGDVLHFGQAAERLRAEDVEVATAVVTDDVASAPAATPHMRRGIAGGLPVLKMTSAAAEAGLSLDEVVEVFHHANKRVMTFGVAFSGCTLPGADHPLFEVPKGQIGVGLGVHGEPGIYETELGTADDVAELLVDRLLQERPTDGSRVVAMLNGLGSAKYEELFVTYTAVANRLREAGVEIAEGEVGEFMTSLDMGGVSLTLVWLDETLEPYYFAECDTPAYKRRTPMAEPLPSDVVFNTEAEQLVVTRVASEESRVTAGIVTEGLTLISEAIEKNATALGDLDAIAGDGDHGIGMTRGSAAAAKAARELFEQGAGAQTVLVGAGDRWSENAGGASGALWGAALTAAGNVLGDTARVDRDRQAQALAALVEAIKRLGGGSVGDKTMLDAMVPFADAFAAAVADGASTAEAWTTAADVAEAAATATADLSPRLGRARVLSDRSVGHPDPGAVSFALAAKTMAGVVQASRTEQTV</sequence>
<comment type="caution">
    <text evidence="7">The sequence shown here is derived from an EMBL/GenBank/DDBJ whole genome shotgun (WGS) entry which is preliminary data.</text>
</comment>
<evidence type="ECO:0000256" key="2">
    <source>
        <dbReference type="ARBA" id="ARBA00022741"/>
    </source>
</evidence>
<dbReference type="Pfam" id="PF02734">
    <property type="entry name" value="Dak2"/>
    <property type="match status" value="1"/>
</dbReference>
<dbReference type="Gene3D" id="1.25.40.340">
    <property type="match status" value="1"/>
</dbReference>
<gene>
    <name evidence="7" type="ORF">R2Q92_05625</name>
</gene>
<evidence type="ECO:0000259" key="5">
    <source>
        <dbReference type="PROSITE" id="PS51480"/>
    </source>
</evidence>
<dbReference type="InterPro" id="IPR036117">
    <property type="entry name" value="DhaL_dom_sf"/>
</dbReference>
<accession>A0ABU5N5M8</accession>
<dbReference type="SUPFAM" id="SSF82549">
    <property type="entry name" value="DAK1/DegV-like"/>
    <property type="match status" value="1"/>
</dbReference>
<proteinExistence type="predicted"/>
<dbReference type="InterPro" id="IPR004006">
    <property type="entry name" value="DhaK_dom"/>
</dbReference>
<dbReference type="RefSeq" id="WP_194423942.1">
    <property type="nucleotide sequence ID" value="NZ_JAWJYN010000001.1"/>
</dbReference>
<keyword evidence="8" id="KW-1185">Reference proteome</keyword>
<dbReference type="SMART" id="SM01120">
    <property type="entry name" value="Dak2"/>
    <property type="match status" value="1"/>
</dbReference>
<keyword evidence="1" id="KW-0808">Transferase</keyword>
<feature type="domain" description="DhaK" evidence="6">
    <location>
        <begin position="7"/>
        <end position="326"/>
    </location>
</feature>
<dbReference type="InterPro" id="IPR050861">
    <property type="entry name" value="Dihydroxyacetone_Kinase"/>
</dbReference>
<dbReference type="Pfam" id="PF02733">
    <property type="entry name" value="Dak1"/>
    <property type="match status" value="1"/>
</dbReference>
<protein>
    <submittedName>
        <fullName evidence="7">Dihydroxyacetone kinase family protein</fullName>
    </submittedName>
</protein>
<dbReference type="PANTHER" id="PTHR28629:SF4">
    <property type="entry name" value="TRIOKINASE_FMN CYCLASE"/>
    <property type="match status" value="1"/>
</dbReference>